<dbReference type="SUPFAM" id="SSF52540">
    <property type="entry name" value="P-loop containing nucleoside triphosphate hydrolases"/>
    <property type="match status" value="1"/>
</dbReference>
<evidence type="ECO:0000256" key="6">
    <source>
        <dbReference type="ARBA" id="ARBA00023012"/>
    </source>
</evidence>
<dbReference type="GO" id="GO:0003677">
    <property type="term" value="F:DNA binding"/>
    <property type="evidence" value="ECO:0007669"/>
    <property type="project" value="UniProtKB-KW"/>
</dbReference>
<sequence>MPSLHFLAPDFAMADALADLLARRRIGVTRGAAELGKGAAAFVAAVADLSHERAVIEAARAQGVRMVVLVKEGAERLDLTSDLGGRLLRIALPAASGRATSDAGLLMLADILAAPLRPMVACDPVTGGLLDLAARVARTDVTVFINGPTGSGKEVLARAVHAESRRADKPFIAINCAAIPENMLEAILFGHEKGAFTGAATANRGLIRAADGGTLMLDEISEMPLGLQSKLLRVIQERQVTPLGTATEVPVDIRIIATSNRDMPAEVRAGRFREDLYYRLNVFPLTTRPLAARAEDIPALAISLLRRHWPQGPLPMFSAQTLDLLAAQRWPGNVRELENVVQRALVLCDGQQITPDDIVIDSASGPVGAAALSGLRFAEAV</sequence>
<evidence type="ECO:0000313" key="13">
    <source>
        <dbReference type="Proteomes" id="UP000481421"/>
    </source>
</evidence>
<dbReference type="AlphaFoldDB" id="A0A6B3RIQ3"/>
<evidence type="ECO:0000256" key="4">
    <source>
        <dbReference type="ARBA" id="ARBA00022741"/>
    </source>
</evidence>
<keyword evidence="6" id="KW-0902">Two-component regulatory system</keyword>
<dbReference type="GO" id="GO:0000160">
    <property type="term" value="P:phosphorelay signal transduction system"/>
    <property type="evidence" value="ECO:0007669"/>
    <property type="project" value="UniProtKB-KW"/>
</dbReference>
<keyword evidence="13" id="KW-1185">Reference proteome</keyword>
<dbReference type="InterPro" id="IPR002078">
    <property type="entry name" value="Sigma_54_int"/>
</dbReference>
<dbReference type="EMBL" id="JAAIKE010000001">
    <property type="protein sequence ID" value="NEX45291.1"/>
    <property type="molecule type" value="Genomic_DNA"/>
</dbReference>
<keyword evidence="8" id="KW-0238">DNA-binding</keyword>
<dbReference type="CDD" id="cd00009">
    <property type="entry name" value="AAA"/>
    <property type="match status" value="1"/>
</dbReference>
<dbReference type="InterPro" id="IPR003593">
    <property type="entry name" value="AAA+_ATPase"/>
</dbReference>
<dbReference type="Gene3D" id="3.40.50.300">
    <property type="entry name" value="P-loop containing nucleotide triphosphate hydrolases"/>
    <property type="match status" value="1"/>
</dbReference>
<dbReference type="Gene3D" id="1.10.8.60">
    <property type="match status" value="1"/>
</dbReference>
<keyword evidence="5" id="KW-0067">ATP-binding</keyword>
<comment type="subunit">
    <text evidence="2">Interacts with sigma-54.</text>
</comment>
<dbReference type="FunFam" id="3.40.50.300:FF:000006">
    <property type="entry name" value="DNA-binding transcriptional regulator NtrC"/>
    <property type="match status" value="1"/>
</dbReference>
<evidence type="ECO:0000259" key="11">
    <source>
        <dbReference type="PROSITE" id="PS50045"/>
    </source>
</evidence>
<dbReference type="PROSITE" id="PS50045">
    <property type="entry name" value="SIGMA54_INTERACT_4"/>
    <property type="match status" value="1"/>
</dbReference>
<organism evidence="12 13">
    <name type="scientific">Pseudotabrizicola algicola</name>
    <dbReference type="NCBI Taxonomy" id="2709381"/>
    <lineage>
        <taxon>Bacteria</taxon>
        <taxon>Pseudomonadati</taxon>
        <taxon>Pseudomonadota</taxon>
        <taxon>Alphaproteobacteria</taxon>
        <taxon>Rhodobacterales</taxon>
        <taxon>Paracoccaceae</taxon>
        <taxon>Pseudotabrizicola</taxon>
    </lineage>
</organism>
<evidence type="ECO:0000256" key="1">
    <source>
        <dbReference type="ARBA" id="ARBA00002167"/>
    </source>
</evidence>
<dbReference type="SMART" id="SM00382">
    <property type="entry name" value="AAA"/>
    <property type="match status" value="1"/>
</dbReference>
<evidence type="ECO:0000256" key="2">
    <source>
        <dbReference type="ARBA" id="ARBA00011135"/>
    </source>
</evidence>
<evidence type="ECO:0000313" key="12">
    <source>
        <dbReference type="EMBL" id="NEX45291.1"/>
    </source>
</evidence>
<comment type="caution">
    <text evidence="12">The sequence shown here is derived from an EMBL/GenBank/DDBJ whole genome shotgun (WGS) entry which is preliminary data.</text>
</comment>
<dbReference type="PANTHER" id="PTHR32071:SF21">
    <property type="entry name" value="TRANSCRIPTIONAL REGULATORY PROTEIN FLGR"/>
    <property type="match status" value="1"/>
</dbReference>
<name>A0A6B3RIQ3_9RHOB</name>
<dbReference type="InterPro" id="IPR058031">
    <property type="entry name" value="AAA_lid_NorR"/>
</dbReference>
<dbReference type="Pfam" id="PF25601">
    <property type="entry name" value="AAA_lid_14"/>
    <property type="match status" value="1"/>
</dbReference>
<evidence type="ECO:0000256" key="3">
    <source>
        <dbReference type="ARBA" id="ARBA00015308"/>
    </source>
</evidence>
<dbReference type="Pfam" id="PF00158">
    <property type="entry name" value="Sigma54_activat"/>
    <property type="match status" value="1"/>
</dbReference>
<keyword evidence="7" id="KW-0805">Transcription regulation</keyword>
<dbReference type="PROSITE" id="PS00676">
    <property type="entry name" value="SIGMA54_INTERACT_2"/>
    <property type="match status" value="1"/>
</dbReference>
<dbReference type="PANTHER" id="PTHR32071">
    <property type="entry name" value="TRANSCRIPTIONAL REGULATORY PROTEIN"/>
    <property type="match status" value="1"/>
</dbReference>
<evidence type="ECO:0000256" key="7">
    <source>
        <dbReference type="ARBA" id="ARBA00023015"/>
    </source>
</evidence>
<keyword evidence="4" id="KW-0547">Nucleotide-binding</keyword>
<evidence type="ECO:0000256" key="8">
    <source>
        <dbReference type="ARBA" id="ARBA00023125"/>
    </source>
</evidence>
<comment type="function">
    <text evidence="1">Required for activation of most nif operons, which are directly involved in nitrogen fixation.</text>
</comment>
<accession>A0A6B3RIQ3</accession>
<keyword evidence="10" id="KW-0804">Transcription</keyword>
<dbReference type="InterPro" id="IPR027417">
    <property type="entry name" value="P-loop_NTPase"/>
</dbReference>
<dbReference type="InterPro" id="IPR025944">
    <property type="entry name" value="Sigma_54_int_dom_CS"/>
</dbReference>
<dbReference type="GO" id="GO:0005524">
    <property type="term" value="F:ATP binding"/>
    <property type="evidence" value="ECO:0007669"/>
    <property type="project" value="UniProtKB-KW"/>
</dbReference>
<proteinExistence type="predicted"/>
<evidence type="ECO:0000256" key="10">
    <source>
        <dbReference type="ARBA" id="ARBA00023163"/>
    </source>
</evidence>
<dbReference type="InterPro" id="IPR025943">
    <property type="entry name" value="Sigma_54_int_dom_ATP-bd_2"/>
</dbReference>
<dbReference type="GO" id="GO:0006355">
    <property type="term" value="P:regulation of DNA-templated transcription"/>
    <property type="evidence" value="ECO:0007669"/>
    <property type="project" value="InterPro"/>
</dbReference>
<dbReference type="Proteomes" id="UP000481421">
    <property type="component" value="Unassembled WGS sequence"/>
</dbReference>
<reference evidence="12 13" key="1">
    <citation type="submission" date="2020-02" db="EMBL/GenBank/DDBJ databases">
        <title>Rhodobacter algicola sp. nov., isolated from microalga culture.</title>
        <authorList>
            <person name="Park C.-Y."/>
        </authorList>
    </citation>
    <scope>NUCLEOTIDE SEQUENCE [LARGE SCALE GENOMIC DNA]</scope>
    <source>
        <strain evidence="12 13">ETT8</strain>
    </source>
</reference>
<feature type="domain" description="Sigma-54 factor interaction" evidence="11">
    <location>
        <begin position="119"/>
        <end position="346"/>
    </location>
</feature>
<keyword evidence="9" id="KW-0010">Activator</keyword>
<dbReference type="RefSeq" id="WP_164609298.1">
    <property type="nucleotide sequence ID" value="NZ_JAAIKE010000001.1"/>
</dbReference>
<dbReference type="PROSITE" id="PS00688">
    <property type="entry name" value="SIGMA54_INTERACT_3"/>
    <property type="match status" value="1"/>
</dbReference>
<evidence type="ECO:0000256" key="5">
    <source>
        <dbReference type="ARBA" id="ARBA00022840"/>
    </source>
</evidence>
<gene>
    <name evidence="12" type="ORF">G3572_03675</name>
</gene>
<protein>
    <recommendedName>
        <fullName evidence="3">Nif-specific regulatory protein</fullName>
    </recommendedName>
</protein>
<evidence type="ECO:0000256" key="9">
    <source>
        <dbReference type="ARBA" id="ARBA00023159"/>
    </source>
</evidence>